<dbReference type="InterPro" id="IPR021634">
    <property type="entry name" value="DUF3240"/>
</dbReference>
<proteinExistence type="predicted"/>
<dbReference type="Proteomes" id="UP001205861">
    <property type="component" value="Unassembled WGS sequence"/>
</dbReference>
<dbReference type="EMBL" id="JANUGV010000001">
    <property type="protein sequence ID" value="MCS0608069.1"/>
    <property type="molecule type" value="Genomic_DNA"/>
</dbReference>
<protein>
    <submittedName>
        <fullName evidence="1">DUF3240 family protein</fullName>
    </submittedName>
</protein>
<gene>
    <name evidence="1" type="ORF">NX773_07825</name>
</gene>
<dbReference type="Pfam" id="PF11582">
    <property type="entry name" value="DUF3240"/>
    <property type="match status" value="1"/>
</dbReference>
<evidence type="ECO:0000313" key="2">
    <source>
        <dbReference type="Proteomes" id="UP001205861"/>
    </source>
</evidence>
<organism evidence="1 2">
    <name type="scientific">Massilia solisilvae</name>
    <dbReference type="NCBI Taxonomy" id="1811225"/>
    <lineage>
        <taxon>Bacteria</taxon>
        <taxon>Pseudomonadati</taxon>
        <taxon>Pseudomonadota</taxon>
        <taxon>Betaproteobacteria</taxon>
        <taxon>Burkholderiales</taxon>
        <taxon>Oxalobacteraceae</taxon>
        <taxon>Telluria group</taxon>
        <taxon>Massilia</taxon>
    </lineage>
</organism>
<sequence>MPDICLTLLCHAELEERVLDALLLTPQLTIFTSTPIFVHGLAHSGLEESEQVLGRADCVQVQALMPEDAGREVVERIKIEFAGARMRYWLTPVIASGACA</sequence>
<evidence type="ECO:0000313" key="1">
    <source>
        <dbReference type="EMBL" id="MCS0608069.1"/>
    </source>
</evidence>
<comment type="caution">
    <text evidence="1">The sequence shown here is derived from an EMBL/GenBank/DDBJ whole genome shotgun (WGS) entry which is preliminary data.</text>
</comment>
<dbReference type="InterPro" id="IPR015867">
    <property type="entry name" value="N-reg_PII/ATP_PRibTrfase_C"/>
</dbReference>
<accession>A0ABT2BHS7</accession>
<dbReference type="Gene3D" id="3.30.70.120">
    <property type="match status" value="1"/>
</dbReference>
<reference evidence="1 2" key="1">
    <citation type="submission" date="2022-08" db="EMBL/GenBank/DDBJ databases">
        <title>Reclassification of Massilia species as members of the genera Telluria, Duganella, Pseudoduganella, Mokoshia gen. nov. and Zemynaea gen. nov. using orthogonal and non-orthogonal genome-based approaches.</title>
        <authorList>
            <person name="Bowman J.P."/>
        </authorList>
    </citation>
    <scope>NUCLEOTIDE SEQUENCE [LARGE SCALE GENOMIC DNA]</scope>
    <source>
        <strain evidence="1 2">JCM 31607</strain>
    </source>
</reference>
<keyword evidence="2" id="KW-1185">Reference proteome</keyword>
<dbReference type="RefSeq" id="WP_258820118.1">
    <property type="nucleotide sequence ID" value="NZ_JANUGV010000001.1"/>
</dbReference>
<name>A0ABT2BHS7_9BURK</name>